<evidence type="ECO:0000313" key="1">
    <source>
        <dbReference type="EMBL" id="CAK9133305.1"/>
    </source>
</evidence>
<gene>
    <name evidence="1" type="ORF">ILEXP_LOCUS204</name>
</gene>
<keyword evidence="2" id="KW-1185">Reference proteome</keyword>
<evidence type="ECO:0000313" key="2">
    <source>
        <dbReference type="Proteomes" id="UP001642360"/>
    </source>
</evidence>
<name>A0ABC8QPQ0_9AQUA</name>
<dbReference type="AlphaFoldDB" id="A0ABC8QPQ0"/>
<sequence>IERNEIPSGLGFKDQALGKVALRGAEVLGAKELRGTSSIAGRGIKGMGKGAEVIGKGAWLGGKV</sequence>
<comment type="caution">
    <text evidence="1">The sequence shown here is derived from an EMBL/GenBank/DDBJ whole genome shotgun (WGS) entry which is preliminary data.</text>
</comment>
<dbReference type="Proteomes" id="UP001642360">
    <property type="component" value="Unassembled WGS sequence"/>
</dbReference>
<reference evidence="1 2" key="1">
    <citation type="submission" date="2024-02" db="EMBL/GenBank/DDBJ databases">
        <authorList>
            <person name="Vignale AGUSTIN F."/>
            <person name="Sosa J E."/>
            <person name="Modenutti C."/>
        </authorList>
    </citation>
    <scope>NUCLEOTIDE SEQUENCE [LARGE SCALE GENOMIC DNA]</scope>
</reference>
<organism evidence="1 2">
    <name type="scientific">Ilex paraguariensis</name>
    <name type="common">yerba mate</name>
    <dbReference type="NCBI Taxonomy" id="185542"/>
    <lineage>
        <taxon>Eukaryota</taxon>
        <taxon>Viridiplantae</taxon>
        <taxon>Streptophyta</taxon>
        <taxon>Embryophyta</taxon>
        <taxon>Tracheophyta</taxon>
        <taxon>Spermatophyta</taxon>
        <taxon>Magnoliopsida</taxon>
        <taxon>eudicotyledons</taxon>
        <taxon>Gunneridae</taxon>
        <taxon>Pentapetalae</taxon>
        <taxon>asterids</taxon>
        <taxon>campanulids</taxon>
        <taxon>Aquifoliales</taxon>
        <taxon>Aquifoliaceae</taxon>
        <taxon>Ilex</taxon>
    </lineage>
</organism>
<protein>
    <submittedName>
        <fullName evidence="1">Uncharacterized protein</fullName>
    </submittedName>
</protein>
<dbReference type="EMBL" id="CAUOFW020000002">
    <property type="protein sequence ID" value="CAK9133305.1"/>
    <property type="molecule type" value="Genomic_DNA"/>
</dbReference>
<accession>A0ABC8QPQ0</accession>
<feature type="non-terminal residue" evidence="1">
    <location>
        <position position="1"/>
    </location>
</feature>
<proteinExistence type="predicted"/>